<keyword evidence="2 5" id="KW-0812">Transmembrane</keyword>
<evidence type="ECO:0000256" key="5">
    <source>
        <dbReference type="SAM" id="Phobius"/>
    </source>
</evidence>
<dbReference type="PANTHER" id="PTHR37422">
    <property type="entry name" value="TEICHURONIC ACID BIOSYNTHESIS PROTEIN TUAE"/>
    <property type="match status" value="1"/>
</dbReference>
<dbReference type="OrthoDB" id="9806320at2"/>
<protein>
    <submittedName>
        <fullName evidence="7">O-antigen ligase</fullName>
    </submittedName>
</protein>
<feature type="transmembrane region" description="Helical" evidence="5">
    <location>
        <begin position="640"/>
        <end position="657"/>
    </location>
</feature>
<evidence type="ECO:0000256" key="4">
    <source>
        <dbReference type="ARBA" id="ARBA00023136"/>
    </source>
</evidence>
<reference evidence="7 8" key="1">
    <citation type="submission" date="2019-03" db="EMBL/GenBank/DDBJ databases">
        <title>Genomic Encyclopedia of Type Strains, Phase IV (KMG-IV): sequencing the most valuable type-strain genomes for metagenomic binning, comparative biology and taxonomic classification.</title>
        <authorList>
            <person name="Goeker M."/>
        </authorList>
    </citation>
    <scope>NUCLEOTIDE SEQUENCE [LARGE SCALE GENOMIC DNA]</scope>
    <source>
        <strain evidence="7 8">DSM 11170</strain>
    </source>
</reference>
<accession>A0A4V2SWX3</accession>
<keyword evidence="4 5" id="KW-0472">Membrane</keyword>
<organism evidence="7 8">
    <name type="scientific">Heliophilum fasciatum</name>
    <dbReference type="NCBI Taxonomy" id="35700"/>
    <lineage>
        <taxon>Bacteria</taxon>
        <taxon>Bacillati</taxon>
        <taxon>Bacillota</taxon>
        <taxon>Clostridia</taxon>
        <taxon>Eubacteriales</taxon>
        <taxon>Heliobacteriaceae</taxon>
        <taxon>Heliophilum</taxon>
    </lineage>
</organism>
<feature type="domain" description="O-antigen ligase-related" evidence="6">
    <location>
        <begin position="458"/>
        <end position="592"/>
    </location>
</feature>
<feature type="transmembrane region" description="Helical" evidence="5">
    <location>
        <begin position="377"/>
        <end position="397"/>
    </location>
</feature>
<evidence type="ECO:0000256" key="2">
    <source>
        <dbReference type="ARBA" id="ARBA00022692"/>
    </source>
</evidence>
<feature type="transmembrane region" description="Helical" evidence="5">
    <location>
        <begin position="491"/>
        <end position="510"/>
    </location>
</feature>
<dbReference type="EMBL" id="SLXT01000012">
    <property type="protein sequence ID" value="TCP64076.1"/>
    <property type="molecule type" value="Genomic_DNA"/>
</dbReference>
<feature type="transmembrane region" description="Helical" evidence="5">
    <location>
        <begin position="616"/>
        <end position="634"/>
    </location>
</feature>
<dbReference type="InterPro" id="IPR007016">
    <property type="entry name" value="O-antigen_ligase-rel_domated"/>
</dbReference>
<dbReference type="GO" id="GO:0016874">
    <property type="term" value="F:ligase activity"/>
    <property type="evidence" value="ECO:0007669"/>
    <property type="project" value="UniProtKB-KW"/>
</dbReference>
<feature type="transmembrane region" description="Helical" evidence="5">
    <location>
        <begin position="585"/>
        <end position="604"/>
    </location>
</feature>
<name>A0A4V2SWX3_9FIRM</name>
<feature type="transmembrane region" description="Helical" evidence="5">
    <location>
        <begin position="451"/>
        <end position="484"/>
    </location>
</feature>
<evidence type="ECO:0000259" key="6">
    <source>
        <dbReference type="Pfam" id="PF04932"/>
    </source>
</evidence>
<comment type="caution">
    <text evidence="7">The sequence shown here is derived from an EMBL/GenBank/DDBJ whole genome shotgun (WGS) entry which is preliminary data.</text>
</comment>
<feature type="transmembrane region" description="Helical" evidence="5">
    <location>
        <begin position="349"/>
        <end position="365"/>
    </location>
</feature>
<keyword evidence="3 5" id="KW-1133">Transmembrane helix</keyword>
<dbReference type="RefSeq" id="WP_131919265.1">
    <property type="nucleotide sequence ID" value="NZ_JAOQNU010000022.1"/>
</dbReference>
<sequence length="663" mass="72617">MQLLVFLLKKIDLVWQRSWIHRGLERFIALARQSVTGRFVGDDPYGRMERLATDSQFLRLWRLITAPLVLLRRRWLDLFLPTADTSLVGNIVRHLAVPEGWQLAGISRAGVALVIGWLHAKIPLITTGHAPWNLSTVLLPLLIIAALYTFRTCTSTVAEVAAQSWIARGVAALFRDHDSEVAAGAAGGVGTTGTVGAARAPGAVTSPYPVAPALSPVAEKLMFLLLFGLGAGLGFLASRYGDVATVALLLALVALQLLIFRPALGLIGIAAFSPIDWFLRLQLPASVAAIWDKGLFVLMIAAIGAHWLTRRDFRWRGHPLFVALTAFNIIMITLFLIDHTYPRISVPFEGLRVVIQHTFWFYLAIQLLERPAQSRRFLIFFALIATGIAAFGVYQYIIKVPMPENWVDKAESITTRAFSIVQSPNVLGSLLVLTTPIALGLTYQSHRWQRWFFLACAGVMAACMVVTFSRGAWLGLGIAIVLFSLLQDRRIIAILLIGALLLPAAAPSVADRVSYLLSPSYFASSAKGGRIDRWNLALEKVQQHPMTGIGLGQFGGAAAERNAIYFSHKTLYTDNYYLKTAAETGLVGLFSLLGLILATIRFSIGSALHTARRYRPLAAGVACGIIGVALHNAVENVFEVPMMVISFWFCVALLGALRRRGEE</sequence>
<dbReference type="Proteomes" id="UP000294813">
    <property type="component" value="Unassembled WGS sequence"/>
</dbReference>
<comment type="subcellular location">
    <subcellularLocation>
        <location evidence="1">Membrane</location>
        <topology evidence="1">Multi-pass membrane protein</topology>
    </subcellularLocation>
</comment>
<proteinExistence type="predicted"/>
<keyword evidence="8" id="KW-1185">Reference proteome</keyword>
<evidence type="ECO:0000313" key="7">
    <source>
        <dbReference type="EMBL" id="TCP64076.1"/>
    </source>
</evidence>
<feature type="transmembrane region" description="Helical" evidence="5">
    <location>
        <begin position="247"/>
        <end position="273"/>
    </location>
</feature>
<evidence type="ECO:0000256" key="1">
    <source>
        <dbReference type="ARBA" id="ARBA00004141"/>
    </source>
</evidence>
<feature type="transmembrane region" description="Helical" evidence="5">
    <location>
        <begin position="221"/>
        <end position="240"/>
    </location>
</feature>
<feature type="transmembrane region" description="Helical" evidence="5">
    <location>
        <begin position="320"/>
        <end position="337"/>
    </location>
</feature>
<evidence type="ECO:0000256" key="3">
    <source>
        <dbReference type="ARBA" id="ARBA00022989"/>
    </source>
</evidence>
<dbReference type="InterPro" id="IPR051533">
    <property type="entry name" value="WaaL-like"/>
</dbReference>
<feature type="transmembrane region" description="Helical" evidence="5">
    <location>
        <begin position="285"/>
        <end position="308"/>
    </location>
</feature>
<dbReference type="PANTHER" id="PTHR37422:SF13">
    <property type="entry name" value="LIPOPOLYSACCHARIDE BIOSYNTHESIS PROTEIN PA4999-RELATED"/>
    <property type="match status" value="1"/>
</dbReference>
<evidence type="ECO:0000313" key="8">
    <source>
        <dbReference type="Proteomes" id="UP000294813"/>
    </source>
</evidence>
<keyword evidence="7" id="KW-0436">Ligase</keyword>
<dbReference type="Pfam" id="PF04932">
    <property type="entry name" value="Wzy_C"/>
    <property type="match status" value="1"/>
</dbReference>
<dbReference type="AlphaFoldDB" id="A0A4V2SWX3"/>
<gene>
    <name evidence="7" type="ORF">EDD73_11237</name>
</gene>
<dbReference type="GO" id="GO:0016020">
    <property type="term" value="C:membrane"/>
    <property type="evidence" value="ECO:0007669"/>
    <property type="project" value="UniProtKB-SubCell"/>
</dbReference>